<dbReference type="Gene3D" id="1.10.260.40">
    <property type="entry name" value="lambda repressor-like DNA-binding domains"/>
    <property type="match status" value="1"/>
</dbReference>
<dbReference type="PROSITE" id="PS50943">
    <property type="entry name" value="HTH_CROC1"/>
    <property type="match status" value="1"/>
</dbReference>
<evidence type="ECO:0000256" key="2">
    <source>
        <dbReference type="ARBA" id="ARBA00023125"/>
    </source>
</evidence>
<dbReference type="EMBL" id="NXGX01000015">
    <property type="protein sequence ID" value="PKR56374.1"/>
    <property type="molecule type" value="Genomic_DNA"/>
</dbReference>
<dbReference type="PANTHER" id="PTHR40661:SF3">
    <property type="entry name" value="FELS-1 PROPHAGE TRANSCRIPTIONAL REGULATOR"/>
    <property type="match status" value="1"/>
</dbReference>
<feature type="domain" description="HTH cro/C1-type" evidence="4">
    <location>
        <begin position="29"/>
        <end position="84"/>
    </location>
</feature>
<reference evidence="5 6" key="1">
    <citation type="submission" date="2017-09" db="EMBL/GenBank/DDBJ databases">
        <title>Biodiversity and function of Thalassospira species in the particle-attached aromatic-hydrocarbon-degrading consortia from the surface seawater of the China South Sea.</title>
        <authorList>
            <person name="Dong C."/>
            <person name="Lai Q."/>
            <person name="Shao Z."/>
        </authorList>
    </citation>
    <scope>NUCLEOTIDE SEQUENCE [LARGE SCALE GENOMIC DNA]</scope>
    <source>
        <strain evidence="5 6">139Z-12</strain>
    </source>
</reference>
<keyword evidence="1" id="KW-0805">Transcription regulation</keyword>
<evidence type="ECO:0000256" key="1">
    <source>
        <dbReference type="ARBA" id="ARBA00023015"/>
    </source>
</evidence>
<dbReference type="InterPro" id="IPR039418">
    <property type="entry name" value="LexA-like"/>
</dbReference>
<dbReference type="InterPro" id="IPR010982">
    <property type="entry name" value="Lambda_DNA-bd_dom_sf"/>
</dbReference>
<dbReference type="Proteomes" id="UP000233332">
    <property type="component" value="Unassembled WGS sequence"/>
</dbReference>
<evidence type="ECO:0000313" key="6">
    <source>
        <dbReference type="Proteomes" id="UP000233332"/>
    </source>
</evidence>
<dbReference type="Pfam" id="PF00717">
    <property type="entry name" value="Peptidase_S24"/>
    <property type="match status" value="1"/>
</dbReference>
<dbReference type="PANTHER" id="PTHR40661">
    <property type="match status" value="1"/>
</dbReference>
<dbReference type="InterPro" id="IPR001387">
    <property type="entry name" value="Cro/C1-type_HTH"/>
</dbReference>
<comment type="caution">
    <text evidence="5">The sequence shown here is derived from an EMBL/GenBank/DDBJ whole genome shotgun (WGS) entry which is preliminary data.</text>
</comment>
<dbReference type="CDD" id="cd00093">
    <property type="entry name" value="HTH_XRE"/>
    <property type="match status" value="1"/>
</dbReference>
<dbReference type="SMART" id="SM00530">
    <property type="entry name" value="HTH_XRE"/>
    <property type="match status" value="1"/>
</dbReference>
<dbReference type="Pfam" id="PF01381">
    <property type="entry name" value="HTH_3"/>
    <property type="match status" value="1"/>
</dbReference>
<keyword evidence="2" id="KW-0238">DNA-binding</keyword>
<proteinExistence type="predicted"/>
<evidence type="ECO:0000256" key="3">
    <source>
        <dbReference type="ARBA" id="ARBA00023163"/>
    </source>
</evidence>
<organism evidence="5 6">
    <name type="scientific">Thalassospira lohafexi</name>
    <dbReference type="NCBI Taxonomy" id="744227"/>
    <lineage>
        <taxon>Bacteria</taxon>
        <taxon>Pseudomonadati</taxon>
        <taxon>Pseudomonadota</taxon>
        <taxon>Alphaproteobacteria</taxon>
        <taxon>Rhodospirillales</taxon>
        <taxon>Thalassospiraceae</taxon>
        <taxon>Thalassospira</taxon>
    </lineage>
</organism>
<gene>
    <name evidence="5" type="ORF">COO92_21455</name>
</gene>
<keyword evidence="3" id="KW-0804">Transcription</keyword>
<accession>A0A2N3L0N3</accession>
<dbReference type="AlphaFoldDB" id="A0A2N3L0N3"/>
<dbReference type="SUPFAM" id="SSF47413">
    <property type="entry name" value="lambda repressor-like DNA-binding domains"/>
    <property type="match status" value="1"/>
</dbReference>
<dbReference type="RefSeq" id="WP_101304979.1">
    <property type="nucleotide sequence ID" value="NZ_NXGX01000015.1"/>
</dbReference>
<protein>
    <recommendedName>
        <fullName evidence="4">HTH cro/C1-type domain-containing protein</fullName>
    </recommendedName>
</protein>
<dbReference type="CDD" id="cd06529">
    <property type="entry name" value="S24_LexA-like"/>
    <property type="match status" value="1"/>
</dbReference>
<dbReference type="InterPro" id="IPR036286">
    <property type="entry name" value="LexA/Signal_pep-like_sf"/>
</dbReference>
<dbReference type="Gene3D" id="2.10.109.10">
    <property type="entry name" value="Umud Fragment, subunit A"/>
    <property type="match status" value="1"/>
</dbReference>
<keyword evidence="6" id="KW-1185">Reference proteome</keyword>
<name>A0A2N3L0N3_9PROT</name>
<evidence type="ECO:0000313" key="5">
    <source>
        <dbReference type="EMBL" id="PKR56374.1"/>
    </source>
</evidence>
<dbReference type="SUPFAM" id="SSF51306">
    <property type="entry name" value="LexA/Signal peptidase"/>
    <property type="match status" value="1"/>
</dbReference>
<dbReference type="InterPro" id="IPR015927">
    <property type="entry name" value="Peptidase_S24_S26A/B/C"/>
</dbReference>
<dbReference type="GO" id="GO:0003677">
    <property type="term" value="F:DNA binding"/>
    <property type="evidence" value="ECO:0007669"/>
    <property type="project" value="UniProtKB-KW"/>
</dbReference>
<sequence>MSMVKIPHAKQHALWDIPHMEENPLFTRIKARLDALNLSSNAASEKAGLDRTFIKQIEYGKKKGMRSDSASRLARVLKCDVGWLMNGEGDQSPTLADSSIKETPNVRLPHSSVDFVTGPRDLPIRGSARGGSDAFFLDNGDIQGMAHRPGALVGVKNAFACYMTGDSMEPRYEAGDLLYVNPIKPIRPRDYVLIELDDHQAYVKRLVKRTADKVTVEQFNPKKEIHYSANRIIHMYRVVGQITE</sequence>
<evidence type="ECO:0000259" key="4">
    <source>
        <dbReference type="PROSITE" id="PS50943"/>
    </source>
</evidence>